<keyword evidence="5" id="KW-1185">Reference proteome</keyword>
<protein>
    <submittedName>
        <fullName evidence="4">Acyl carrier protein</fullName>
    </submittedName>
</protein>
<proteinExistence type="predicted"/>
<evidence type="ECO:0000313" key="5">
    <source>
        <dbReference type="Proteomes" id="UP000199651"/>
    </source>
</evidence>
<gene>
    <name evidence="4" type="ORF">SAMN05192558_102106</name>
</gene>
<dbReference type="InterPro" id="IPR020806">
    <property type="entry name" value="PKS_PP-bd"/>
</dbReference>
<evidence type="ECO:0000256" key="1">
    <source>
        <dbReference type="ARBA" id="ARBA00022450"/>
    </source>
</evidence>
<dbReference type="PROSITE" id="PS50075">
    <property type="entry name" value="CARRIER"/>
    <property type="match status" value="1"/>
</dbReference>
<accession>A0A1H0HGA4</accession>
<dbReference type="Pfam" id="PF00550">
    <property type="entry name" value="PP-binding"/>
    <property type="match status" value="1"/>
</dbReference>
<name>A0A1H0HGA4_9PSEU</name>
<dbReference type="Proteomes" id="UP000199651">
    <property type="component" value="Unassembled WGS sequence"/>
</dbReference>
<dbReference type="EMBL" id="FNJB01000002">
    <property type="protein sequence ID" value="SDO18188.1"/>
    <property type="molecule type" value="Genomic_DNA"/>
</dbReference>
<dbReference type="InterPro" id="IPR009081">
    <property type="entry name" value="PP-bd_ACP"/>
</dbReference>
<dbReference type="GO" id="GO:0031177">
    <property type="term" value="F:phosphopantetheine binding"/>
    <property type="evidence" value="ECO:0007669"/>
    <property type="project" value="InterPro"/>
</dbReference>
<dbReference type="PROSITE" id="PS00012">
    <property type="entry name" value="PHOSPHOPANTETHEINE"/>
    <property type="match status" value="1"/>
</dbReference>
<evidence type="ECO:0000256" key="2">
    <source>
        <dbReference type="ARBA" id="ARBA00022553"/>
    </source>
</evidence>
<reference evidence="5" key="1">
    <citation type="submission" date="2016-10" db="EMBL/GenBank/DDBJ databases">
        <authorList>
            <person name="Varghese N."/>
            <person name="Submissions S."/>
        </authorList>
    </citation>
    <scope>NUCLEOTIDE SEQUENCE [LARGE SCALE GENOMIC DNA]</scope>
    <source>
        <strain evidence="5">IBRC-M 10655</strain>
    </source>
</reference>
<dbReference type="OrthoDB" id="9023404at2"/>
<keyword evidence="1" id="KW-0596">Phosphopantetheine</keyword>
<dbReference type="SMART" id="SM00823">
    <property type="entry name" value="PKS_PP"/>
    <property type="match status" value="1"/>
</dbReference>
<evidence type="ECO:0000313" key="4">
    <source>
        <dbReference type="EMBL" id="SDO18188.1"/>
    </source>
</evidence>
<dbReference type="Gene3D" id="1.10.1200.10">
    <property type="entry name" value="ACP-like"/>
    <property type="match status" value="1"/>
</dbReference>
<organism evidence="4 5">
    <name type="scientific">Actinokineospora alba</name>
    <dbReference type="NCBI Taxonomy" id="504798"/>
    <lineage>
        <taxon>Bacteria</taxon>
        <taxon>Bacillati</taxon>
        <taxon>Actinomycetota</taxon>
        <taxon>Actinomycetes</taxon>
        <taxon>Pseudonocardiales</taxon>
        <taxon>Pseudonocardiaceae</taxon>
        <taxon>Actinokineospora</taxon>
    </lineage>
</organism>
<feature type="domain" description="Carrier" evidence="3">
    <location>
        <begin position="3"/>
        <end position="85"/>
    </location>
</feature>
<keyword evidence="2" id="KW-0597">Phosphoprotein</keyword>
<evidence type="ECO:0000259" key="3">
    <source>
        <dbReference type="PROSITE" id="PS50075"/>
    </source>
</evidence>
<dbReference type="InterPro" id="IPR036736">
    <property type="entry name" value="ACP-like_sf"/>
</dbReference>
<dbReference type="STRING" id="504798.SAMN05421871_101197"/>
<dbReference type="InterPro" id="IPR006162">
    <property type="entry name" value="Ppantetheine_attach_site"/>
</dbReference>
<dbReference type="RefSeq" id="WP_091371340.1">
    <property type="nucleotide sequence ID" value="NZ_FNDV01000001.1"/>
</dbReference>
<dbReference type="SUPFAM" id="SSF47336">
    <property type="entry name" value="ACP-like"/>
    <property type="match status" value="1"/>
</dbReference>
<sequence length="88" mass="9813">MSESTTNTDPTAVREWITDQVARYVERDAADIDPDVDLVTYGMDSLRALTLSATIEDEFGLEVDESLAWDHRTVNAITQVLLAELARV</sequence>
<dbReference type="AlphaFoldDB" id="A0A1H0HGA4"/>